<evidence type="ECO:0000313" key="1">
    <source>
        <dbReference type="EMBL" id="MBF2715301.1"/>
    </source>
</evidence>
<name>A0AAE2RES2_AGRVI</name>
<organism evidence="1 2">
    <name type="scientific">Agrobacterium vitis</name>
    <name type="common">Rhizobium vitis</name>
    <dbReference type="NCBI Taxonomy" id="373"/>
    <lineage>
        <taxon>Bacteria</taxon>
        <taxon>Pseudomonadati</taxon>
        <taxon>Pseudomonadota</taxon>
        <taxon>Alphaproteobacteria</taxon>
        <taxon>Hyphomicrobiales</taxon>
        <taxon>Rhizobiaceae</taxon>
        <taxon>Rhizobium/Agrobacterium group</taxon>
        <taxon>Agrobacterium</taxon>
    </lineage>
</organism>
<comment type="caution">
    <text evidence="1">The sequence shown here is derived from an EMBL/GenBank/DDBJ whole genome shotgun (WGS) entry which is preliminary data.</text>
</comment>
<dbReference type="AlphaFoldDB" id="A0AAE2RES2"/>
<evidence type="ECO:0000313" key="2">
    <source>
        <dbReference type="Proteomes" id="UP000655037"/>
    </source>
</evidence>
<reference evidence="1" key="1">
    <citation type="submission" date="2020-11" db="EMBL/GenBank/DDBJ databases">
        <title>Agrobacterium vitis strain K377 genome.</title>
        <authorList>
            <person name="Xi H."/>
        </authorList>
    </citation>
    <scope>NUCLEOTIDE SEQUENCE</scope>
    <source>
        <strain evidence="1">K377</strain>
    </source>
</reference>
<protein>
    <submittedName>
        <fullName evidence="1">Uncharacterized protein</fullName>
    </submittedName>
</protein>
<gene>
    <name evidence="1" type="ORF">IEI95_013865</name>
</gene>
<dbReference type="RefSeq" id="WP_156535649.1">
    <property type="nucleotide sequence ID" value="NZ_JACXXJ020000005.1"/>
</dbReference>
<sequence length="58" mass="6282">MTAQRFSAFDKTQNTEASRIARSAGKVGASSPWVYASMIRCRIEGQFDSIDRPAATAA</sequence>
<dbReference type="EMBL" id="JACXXJ020000005">
    <property type="protein sequence ID" value="MBF2715301.1"/>
    <property type="molecule type" value="Genomic_DNA"/>
</dbReference>
<proteinExistence type="predicted"/>
<accession>A0AAE2RES2</accession>
<dbReference type="Proteomes" id="UP000655037">
    <property type="component" value="Unassembled WGS sequence"/>
</dbReference>